<name>A0A0F9JHC0_9ZZZZ</name>
<accession>A0A0F9JHC0</accession>
<feature type="domain" description="HNH nuclease" evidence="1">
    <location>
        <begin position="109"/>
        <end position="160"/>
    </location>
</feature>
<dbReference type="EMBL" id="LAZR01010073">
    <property type="protein sequence ID" value="KKM68968.1"/>
    <property type="molecule type" value="Genomic_DNA"/>
</dbReference>
<evidence type="ECO:0000259" key="1">
    <source>
        <dbReference type="SMART" id="SM00507"/>
    </source>
</evidence>
<dbReference type="GO" id="GO:0008270">
    <property type="term" value="F:zinc ion binding"/>
    <property type="evidence" value="ECO:0007669"/>
    <property type="project" value="InterPro"/>
</dbReference>
<reference evidence="2" key="1">
    <citation type="journal article" date="2015" name="Nature">
        <title>Complex archaea that bridge the gap between prokaryotes and eukaryotes.</title>
        <authorList>
            <person name="Spang A."/>
            <person name="Saw J.H."/>
            <person name="Jorgensen S.L."/>
            <person name="Zaremba-Niedzwiedzka K."/>
            <person name="Martijn J."/>
            <person name="Lind A.E."/>
            <person name="van Eijk R."/>
            <person name="Schleper C."/>
            <person name="Guy L."/>
            <person name="Ettema T.J."/>
        </authorList>
    </citation>
    <scope>NUCLEOTIDE SEQUENCE</scope>
</reference>
<dbReference type="GO" id="GO:0003676">
    <property type="term" value="F:nucleic acid binding"/>
    <property type="evidence" value="ECO:0007669"/>
    <property type="project" value="InterPro"/>
</dbReference>
<comment type="caution">
    <text evidence="2">The sequence shown here is derived from an EMBL/GenBank/DDBJ whole genome shotgun (WGS) entry which is preliminary data.</text>
</comment>
<evidence type="ECO:0000313" key="2">
    <source>
        <dbReference type="EMBL" id="KKM68968.1"/>
    </source>
</evidence>
<dbReference type="InterPro" id="IPR003615">
    <property type="entry name" value="HNH_nuc"/>
</dbReference>
<dbReference type="SMART" id="SM00507">
    <property type="entry name" value="HNHc"/>
    <property type="match status" value="1"/>
</dbReference>
<organism evidence="2">
    <name type="scientific">marine sediment metagenome</name>
    <dbReference type="NCBI Taxonomy" id="412755"/>
    <lineage>
        <taxon>unclassified sequences</taxon>
        <taxon>metagenomes</taxon>
        <taxon>ecological metagenomes</taxon>
    </lineage>
</organism>
<gene>
    <name evidence="2" type="ORF">LCGC14_1455560</name>
</gene>
<dbReference type="Pfam" id="PF01844">
    <property type="entry name" value="HNH"/>
    <property type="match status" value="1"/>
</dbReference>
<dbReference type="CDD" id="cd00085">
    <property type="entry name" value="HNHc"/>
    <property type="match status" value="1"/>
</dbReference>
<sequence>MIDYCREKGYYEKYSKEMMDFLEDDGYFDKNYEEINKFLIENQSEMKELDWTIIIYRYLKGLEFQEKFYELGKYTRYLECFIQHLKNMNKKKGYKKLPKKFYNSFDWANVRILILNRDKFKCIHCGSLANHVDHINSAKYFPEMSLDPTNLISSCEDCHRKRHKRGFEDKR</sequence>
<dbReference type="Gene3D" id="1.10.30.50">
    <property type="match status" value="1"/>
</dbReference>
<dbReference type="InterPro" id="IPR002711">
    <property type="entry name" value="HNH"/>
</dbReference>
<dbReference type="GO" id="GO:0004519">
    <property type="term" value="F:endonuclease activity"/>
    <property type="evidence" value="ECO:0007669"/>
    <property type="project" value="InterPro"/>
</dbReference>
<protein>
    <recommendedName>
        <fullName evidence="1">HNH nuclease domain-containing protein</fullName>
    </recommendedName>
</protein>
<dbReference type="AlphaFoldDB" id="A0A0F9JHC0"/>
<proteinExistence type="predicted"/>